<organism evidence="1 2">
    <name type="scientific">Paeniglutamicibacter gangotriensis</name>
    <dbReference type="NCBI Taxonomy" id="254787"/>
    <lineage>
        <taxon>Bacteria</taxon>
        <taxon>Bacillati</taxon>
        <taxon>Actinomycetota</taxon>
        <taxon>Actinomycetes</taxon>
        <taxon>Micrococcales</taxon>
        <taxon>Micrococcaceae</taxon>
        <taxon>Paeniglutamicibacter</taxon>
    </lineage>
</organism>
<gene>
    <name evidence="1" type="ORF">FQ154_01735</name>
</gene>
<dbReference type="AlphaFoldDB" id="A0A5B0EM99"/>
<dbReference type="Proteomes" id="UP000323856">
    <property type="component" value="Unassembled WGS sequence"/>
</dbReference>
<dbReference type="EMBL" id="VOBL01000001">
    <property type="protein sequence ID" value="KAA0979906.1"/>
    <property type="molecule type" value="Genomic_DNA"/>
</dbReference>
<reference evidence="1 2" key="1">
    <citation type="submission" date="2019-07" db="EMBL/GenBank/DDBJ databases">
        <title>Analysis of the biochemical properties, biological activity and biotechnological potential of siderophores and biosurfactants produced by Antarctic psychrotolerant bacteria.</title>
        <authorList>
            <person name="Styczynski M."/>
            <person name="Krucon T."/>
            <person name="Decewicz P."/>
            <person name="Dziewit L."/>
        </authorList>
    </citation>
    <scope>NUCLEOTIDE SEQUENCE [LARGE SCALE GENOMIC DNA]</scope>
    <source>
        <strain evidence="1 2">ANT_H27</strain>
    </source>
</reference>
<evidence type="ECO:0000313" key="2">
    <source>
        <dbReference type="Proteomes" id="UP000323856"/>
    </source>
</evidence>
<evidence type="ECO:0000313" key="1">
    <source>
        <dbReference type="EMBL" id="KAA0979906.1"/>
    </source>
</evidence>
<protein>
    <submittedName>
        <fullName evidence="1">Uncharacterized protein</fullName>
    </submittedName>
</protein>
<proteinExistence type="predicted"/>
<sequence>MTGPRIEAAAKAVCESRHRHHKTKRDYWTDAGDYAQGQYRDDARAALAAADNAATIATVEELEALPLRSIVACMGIAPGTRNVPVTLVWQRGSVDNGGSDWCMPDTQGQITAMDVFYFLNVNQLRQELTVLHRGQA</sequence>
<accession>A0A5B0EM99</accession>
<dbReference type="RefSeq" id="WP_149618452.1">
    <property type="nucleotide sequence ID" value="NZ_VOBL01000001.1"/>
</dbReference>
<comment type="caution">
    <text evidence="1">The sequence shown here is derived from an EMBL/GenBank/DDBJ whole genome shotgun (WGS) entry which is preliminary data.</text>
</comment>
<name>A0A5B0EM99_9MICC</name>